<organism evidence="3 4">
    <name type="scientific">Fusarium zealandicum</name>
    <dbReference type="NCBI Taxonomy" id="1053134"/>
    <lineage>
        <taxon>Eukaryota</taxon>
        <taxon>Fungi</taxon>
        <taxon>Dikarya</taxon>
        <taxon>Ascomycota</taxon>
        <taxon>Pezizomycotina</taxon>
        <taxon>Sordariomycetes</taxon>
        <taxon>Hypocreomycetidae</taxon>
        <taxon>Hypocreales</taxon>
        <taxon>Nectriaceae</taxon>
        <taxon>Fusarium</taxon>
        <taxon>Fusarium staphyleae species complex</taxon>
    </lineage>
</organism>
<feature type="compositionally biased region" description="Basic and acidic residues" evidence="1">
    <location>
        <begin position="672"/>
        <end position="682"/>
    </location>
</feature>
<dbReference type="AlphaFoldDB" id="A0A8H4UHW6"/>
<proteinExistence type="predicted"/>
<dbReference type="OrthoDB" id="5431013at2759"/>
<evidence type="ECO:0000259" key="2">
    <source>
        <dbReference type="Pfam" id="PF22893"/>
    </source>
</evidence>
<name>A0A8H4UHW6_9HYPO</name>
<dbReference type="Pfam" id="PF22893">
    <property type="entry name" value="ULD_2"/>
    <property type="match status" value="1"/>
</dbReference>
<feature type="compositionally biased region" description="Basic and acidic residues" evidence="1">
    <location>
        <begin position="345"/>
        <end position="368"/>
    </location>
</feature>
<reference evidence="3" key="2">
    <citation type="submission" date="2020-05" db="EMBL/GenBank/DDBJ databases">
        <authorList>
            <person name="Kim H.-S."/>
            <person name="Proctor R.H."/>
            <person name="Brown D.W."/>
        </authorList>
    </citation>
    <scope>NUCLEOTIDE SEQUENCE</scope>
    <source>
        <strain evidence="3">NRRL 22465</strain>
    </source>
</reference>
<evidence type="ECO:0000256" key="1">
    <source>
        <dbReference type="SAM" id="MobiDB-lite"/>
    </source>
</evidence>
<protein>
    <recommendedName>
        <fullName evidence="2">Ubiquitin-like domain-containing protein</fullName>
    </recommendedName>
</protein>
<feature type="region of interest" description="Disordered" evidence="1">
    <location>
        <begin position="653"/>
        <end position="717"/>
    </location>
</feature>
<sequence>MEAAGLAVGVVGFGLQLATTLQVYIEGVAGVDDRLRELSFDVASTASTLKQLQDMLEADKAAVAANESAALDQNNNDTQNPTIFAAEGIRDIQSLSRRAEKVYKGIIRIIVRASSPASSRSKEFATNIGMSDLSVTRLTQLGRDLKWPWLEPRVKKCQDELRWLKMDLLLHLSIAALAKSRLVKPSQQADVDNPDDEAAIETVADRLIALRAVYRKTALEGRKTKEVPSGDTTKPMTPAIDTPLLGVYGIEDTPRTQDGERDESWHLNALPTRVKNSTGHIEEPEPIPQGLLSAAQAFPPSFPQSPPSDPSSHQRKPSSVCHPDLTPEETAPPVSRSSSPSEEVETIRDTEHTHTASVHERREPDKLQGAHNSRSLSKRLHRLWSRNATRDSKETDLDEFHAIEAWVLRMEGYYYEPLPFDRTRLEERVRKARRDSRLSVWDQFQSLTATQRGYVLAAINETSQLDARVRSYLSHEIRNLKLGNHQNHQNDTVVYLGVSEEEELVYVTDAVKRTWQLPHGIFYDWSNVLSHIRRLHVGINRPHLQRMIQNGDFDLCAESRIFVPSDSCQHLVKPGARLEIVLRPESHDTTAAQVPWPRTVDSSPLPLAGVCCMKSAGSESASVPILNELGELDWALGDAFDLEAPLNNVHYPSNDGPPAFPANPQLLGRSMSRTDSRTEDTRTYSGAEEEDFFGFDDERDDEPGQPDDGNQSRELDVEELLDRWTNAGKRHAATSAL</sequence>
<feature type="compositionally biased region" description="Low complexity" evidence="1">
    <location>
        <begin position="332"/>
        <end position="341"/>
    </location>
</feature>
<feature type="compositionally biased region" description="Basic and acidic residues" evidence="1">
    <location>
        <begin position="252"/>
        <end position="265"/>
    </location>
</feature>
<dbReference type="InterPro" id="IPR054464">
    <property type="entry name" value="ULD_fung"/>
</dbReference>
<evidence type="ECO:0000313" key="4">
    <source>
        <dbReference type="Proteomes" id="UP000635477"/>
    </source>
</evidence>
<evidence type="ECO:0000313" key="3">
    <source>
        <dbReference type="EMBL" id="KAF4976449.1"/>
    </source>
</evidence>
<dbReference type="Proteomes" id="UP000635477">
    <property type="component" value="Unassembled WGS sequence"/>
</dbReference>
<keyword evidence="4" id="KW-1185">Reference proteome</keyword>
<gene>
    <name evidence="3" type="ORF">FZEAL_6887</name>
</gene>
<feature type="compositionally biased region" description="Acidic residues" evidence="1">
    <location>
        <begin position="687"/>
        <end position="705"/>
    </location>
</feature>
<accession>A0A8H4UHW6</accession>
<feature type="compositionally biased region" description="Pro residues" evidence="1">
    <location>
        <begin position="300"/>
        <end position="309"/>
    </location>
</feature>
<comment type="caution">
    <text evidence="3">The sequence shown here is derived from an EMBL/GenBank/DDBJ whole genome shotgun (WGS) entry which is preliminary data.</text>
</comment>
<feature type="region of interest" description="Disordered" evidence="1">
    <location>
        <begin position="222"/>
        <end position="269"/>
    </location>
</feature>
<feature type="region of interest" description="Disordered" evidence="1">
    <location>
        <begin position="296"/>
        <end position="375"/>
    </location>
</feature>
<feature type="domain" description="Ubiquitin-like" evidence="2">
    <location>
        <begin position="501"/>
        <end position="584"/>
    </location>
</feature>
<reference evidence="3" key="1">
    <citation type="journal article" date="2020" name="BMC Genomics">
        <title>Correction to: Identification and distribution of gene clusters required for synthesis of sphingolipid metabolism inhibitors in diverse species of the filamentous fungus Fusarium.</title>
        <authorList>
            <person name="Kim H.S."/>
            <person name="Lohmar J.M."/>
            <person name="Busman M."/>
            <person name="Brown D.W."/>
            <person name="Naumann T.A."/>
            <person name="Divon H.H."/>
            <person name="Lysoe E."/>
            <person name="Uhlig S."/>
            <person name="Proctor R.H."/>
        </authorList>
    </citation>
    <scope>NUCLEOTIDE SEQUENCE</scope>
    <source>
        <strain evidence="3">NRRL 22465</strain>
    </source>
</reference>
<dbReference type="EMBL" id="JABEYC010000534">
    <property type="protein sequence ID" value="KAF4976449.1"/>
    <property type="molecule type" value="Genomic_DNA"/>
</dbReference>